<feature type="site" description="Interaction with DNA substrate" evidence="10">
    <location>
        <position position="307"/>
    </location>
</feature>
<protein>
    <recommendedName>
        <fullName evidence="12">DNA-(apurinic or apyrimidinic site) endonuclease</fullName>
        <ecNumber evidence="12">3.1.-.-</ecNumber>
    </recommendedName>
</protein>
<dbReference type="Pfam" id="PF06839">
    <property type="entry name" value="Zn_ribbon_GRF"/>
    <property type="match status" value="1"/>
</dbReference>
<feature type="site" description="Important for catalytic activity" evidence="10">
    <location>
        <position position="270"/>
    </location>
</feature>
<feature type="binding site" evidence="9">
    <location>
        <position position="197"/>
    </location>
    <ligand>
        <name>Mg(2+)</name>
        <dbReference type="ChEBI" id="CHEBI:18420"/>
        <label>1</label>
    </ligand>
</feature>
<evidence type="ECO:0000256" key="12">
    <source>
        <dbReference type="RuleBase" id="RU362131"/>
    </source>
</evidence>
<name>A0AAW1NM60_9CHLO</name>
<dbReference type="InterPro" id="IPR004808">
    <property type="entry name" value="AP_endonuc_1"/>
</dbReference>
<dbReference type="GO" id="GO:0003906">
    <property type="term" value="F:DNA-(apurinic or apyrimidinic site) endonuclease activity"/>
    <property type="evidence" value="ECO:0007669"/>
    <property type="project" value="TreeGrafter"/>
</dbReference>
<comment type="similarity">
    <text evidence="1 12">Belongs to the DNA repair enzymes AP/ExoA family.</text>
</comment>
<gene>
    <name evidence="14" type="ORF">WJX73_004407</name>
</gene>
<feature type="active site" evidence="8">
    <location>
        <position position="152"/>
    </location>
</feature>
<keyword evidence="12" id="KW-0234">DNA repair</keyword>
<dbReference type="GO" id="GO:0008081">
    <property type="term" value="F:phosphoric diester hydrolase activity"/>
    <property type="evidence" value="ECO:0007669"/>
    <property type="project" value="TreeGrafter"/>
</dbReference>
<evidence type="ECO:0000256" key="8">
    <source>
        <dbReference type="PIRSR" id="PIRSR604808-1"/>
    </source>
</evidence>
<evidence type="ECO:0000313" key="14">
    <source>
        <dbReference type="EMBL" id="KAK9791349.1"/>
    </source>
</evidence>
<organism evidence="14 15">
    <name type="scientific">Symbiochloris irregularis</name>
    <dbReference type="NCBI Taxonomy" id="706552"/>
    <lineage>
        <taxon>Eukaryota</taxon>
        <taxon>Viridiplantae</taxon>
        <taxon>Chlorophyta</taxon>
        <taxon>core chlorophytes</taxon>
        <taxon>Trebouxiophyceae</taxon>
        <taxon>Trebouxiales</taxon>
        <taxon>Trebouxiaceae</taxon>
        <taxon>Symbiochloris</taxon>
    </lineage>
</organism>
<feature type="binding site" evidence="9">
    <location>
        <position position="306"/>
    </location>
    <ligand>
        <name>Mg(2+)</name>
        <dbReference type="ChEBI" id="CHEBI:18420"/>
        <label>1</label>
    </ligand>
</feature>
<dbReference type="NCBIfam" id="TIGR00633">
    <property type="entry name" value="xth"/>
    <property type="match status" value="1"/>
</dbReference>
<comment type="caution">
    <text evidence="14">The sequence shown here is derived from an EMBL/GenBank/DDBJ whole genome shotgun (WGS) entry which is preliminary data.</text>
</comment>
<dbReference type="EMBL" id="JALJOQ010000179">
    <property type="protein sequence ID" value="KAK9791349.1"/>
    <property type="molecule type" value="Genomic_DNA"/>
</dbReference>
<keyword evidence="9" id="KW-0464">Manganese</keyword>
<evidence type="ECO:0000256" key="7">
    <source>
        <dbReference type="ARBA" id="ARBA00023242"/>
    </source>
</evidence>
<evidence type="ECO:0000256" key="3">
    <source>
        <dbReference type="ARBA" id="ARBA00022771"/>
    </source>
</evidence>
<dbReference type="EC" id="3.1.-.-" evidence="12"/>
<keyword evidence="4" id="KW-0378">Hydrolase</keyword>
<comment type="cofactor">
    <cofactor evidence="9 12">
        <name>Mg(2+)</name>
        <dbReference type="ChEBI" id="CHEBI:18420"/>
    </cofactor>
    <cofactor evidence="9 12">
        <name>Mn(2+)</name>
        <dbReference type="ChEBI" id="CHEBI:29035"/>
    </cofactor>
    <text evidence="9 12">Probably binds two magnesium or manganese ions per subunit.</text>
</comment>
<keyword evidence="3 11" id="KW-0863">Zinc-finger</keyword>
<dbReference type="Proteomes" id="UP001465755">
    <property type="component" value="Unassembled WGS sequence"/>
</dbReference>
<accession>A0AAW1NM60</accession>
<proteinExistence type="inferred from homology"/>
<evidence type="ECO:0000256" key="4">
    <source>
        <dbReference type="ARBA" id="ARBA00022801"/>
    </source>
</evidence>
<dbReference type="Pfam" id="PF03372">
    <property type="entry name" value="Exo_endo_phos"/>
    <property type="match status" value="1"/>
</dbReference>
<keyword evidence="2 9" id="KW-0479">Metal-binding</keyword>
<feature type="active site" description="Proton acceptor" evidence="8">
    <location>
        <position position="307"/>
    </location>
</feature>
<dbReference type="GO" id="GO:0008270">
    <property type="term" value="F:zinc ion binding"/>
    <property type="evidence" value="ECO:0007669"/>
    <property type="project" value="UniProtKB-KW"/>
</dbReference>
<dbReference type="GO" id="GO:0005634">
    <property type="term" value="C:nucleus"/>
    <property type="evidence" value="ECO:0007669"/>
    <property type="project" value="TreeGrafter"/>
</dbReference>
<keyword evidence="5" id="KW-0862">Zinc</keyword>
<dbReference type="PANTHER" id="PTHR22748:SF4">
    <property type="entry name" value="DNA-(APURINIC OR APYRIMIDINIC SITE) ENDONUCLEASE 2"/>
    <property type="match status" value="1"/>
</dbReference>
<feature type="active site" description="Proton donor/acceptor" evidence="8">
    <location>
        <position position="195"/>
    </location>
</feature>
<keyword evidence="7" id="KW-0539">Nucleus</keyword>
<dbReference type="InterPro" id="IPR010666">
    <property type="entry name" value="Znf_GRF"/>
</dbReference>
<dbReference type="PROSITE" id="PS51435">
    <property type="entry name" value="AP_NUCLEASE_F1_4"/>
    <property type="match status" value="1"/>
</dbReference>
<dbReference type="AlphaFoldDB" id="A0AAW1NM60"/>
<keyword evidence="12" id="KW-0227">DNA damage</keyword>
<feature type="binding site" evidence="9">
    <location>
        <position position="43"/>
    </location>
    <ligand>
        <name>Mg(2+)</name>
        <dbReference type="ChEBI" id="CHEBI:18420"/>
        <label>1</label>
    </ligand>
</feature>
<dbReference type="GO" id="GO:0008311">
    <property type="term" value="F:double-stranded DNA 3'-5' DNA exonuclease activity"/>
    <property type="evidence" value="ECO:0007669"/>
    <property type="project" value="TreeGrafter"/>
</dbReference>
<evidence type="ECO:0000256" key="10">
    <source>
        <dbReference type="PIRSR" id="PIRSR604808-3"/>
    </source>
</evidence>
<reference evidence="14 15" key="1">
    <citation type="journal article" date="2024" name="Nat. Commun.">
        <title>Phylogenomics reveals the evolutionary origins of lichenization in chlorophyte algae.</title>
        <authorList>
            <person name="Puginier C."/>
            <person name="Libourel C."/>
            <person name="Otte J."/>
            <person name="Skaloud P."/>
            <person name="Haon M."/>
            <person name="Grisel S."/>
            <person name="Petersen M."/>
            <person name="Berrin J.G."/>
            <person name="Delaux P.M."/>
            <person name="Dal Grande F."/>
            <person name="Keller J."/>
        </authorList>
    </citation>
    <scope>NUCLEOTIDE SEQUENCE [LARGE SCALE GENOMIC DNA]</scope>
    <source>
        <strain evidence="14 15">SAG 2036</strain>
    </source>
</reference>
<evidence type="ECO:0000256" key="5">
    <source>
        <dbReference type="ARBA" id="ARBA00022833"/>
    </source>
</evidence>
<feature type="binding site" evidence="9">
    <location>
        <position position="195"/>
    </location>
    <ligand>
        <name>Mg(2+)</name>
        <dbReference type="ChEBI" id="CHEBI:18420"/>
        <label>1</label>
    </ligand>
</feature>
<keyword evidence="6 9" id="KW-0460">Magnesium</keyword>
<evidence type="ECO:0000259" key="13">
    <source>
        <dbReference type="PROSITE" id="PS51999"/>
    </source>
</evidence>
<dbReference type="SUPFAM" id="SSF56219">
    <property type="entry name" value="DNase I-like"/>
    <property type="match status" value="1"/>
</dbReference>
<dbReference type="PROSITE" id="PS51999">
    <property type="entry name" value="ZF_GRF"/>
    <property type="match status" value="1"/>
</dbReference>
<dbReference type="InterPro" id="IPR005135">
    <property type="entry name" value="Endo/exonuclease/phosphatase"/>
</dbReference>
<feature type="binding site" evidence="9">
    <location>
        <position position="307"/>
    </location>
    <ligand>
        <name>Mg(2+)</name>
        <dbReference type="ChEBI" id="CHEBI:18420"/>
        <label>1</label>
    </ligand>
</feature>
<dbReference type="Gene3D" id="3.60.10.10">
    <property type="entry name" value="Endonuclease/exonuclease/phosphatase"/>
    <property type="match status" value="1"/>
</dbReference>
<evidence type="ECO:0000256" key="6">
    <source>
        <dbReference type="ARBA" id="ARBA00022842"/>
    </source>
</evidence>
<dbReference type="PANTHER" id="PTHR22748">
    <property type="entry name" value="AP ENDONUCLEASE"/>
    <property type="match status" value="1"/>
</dbReference>
<dbReference type="InterPro" id="IPR036691">
    <property type="entry name" value="Endo/exonu/phosph_ase_sf"/>
</dbReference>
<keyword evidence="15" id="KW-1185">Reference proteome</keyword>
<evidence type="ECO:0000313" key="15">
    <source>
        <dbReference type="Proteomes" id="UP001465755"/>
    </source>
</evidence>
<evidence type="ECO:0000256" key="1">
    <source>
        <dbReference type="ARBA" id="ARBA00007092"/>
    </source>
</evidence>
<feature type="domain" description="GRF-type" evidence="13">
    <location>
        <begin position="338"/>
        <end position="384"/>
    </location>
</feature>
<evidence type="ECO:0000256" key="11">
    <source>
        <dbReference type="PROSITE-ProRule" id="PRU01343"/>
    </source>
</evidence>
<evidence type="ECO:0000256" key="2">
    <source>
        <dbReference type="ARBA" id="ARBA00022723"/>
    </source>
</evidence>
<dbReference type="GO" id="GO:0006284">
    <property type="term" value="P:base-excision repair"/>
    <property type="evidence" value="ECO:0007669"/>
    <property type="project" value="TreeGrafter"/>
</dbReference>
<evidence type="ECO:0000256" key="9">
    <source>
        <dbReference type="PIRSR" id="PIRSR604808-2"/>
    </source>
</evidence>
<sequence length="395" mass="43779">MGTQTFRKEHHVEALELRQDCDLGHVQCSMLESLEAEIVCFQETKITRSEFLLDREACLADGWESFFSCTRGKTGYSGVATFCKVGHAVPAEAQEGLTGLLQPPGSKETPVAAAAHAELIDSGYDAEQLLTLDVEGRCVVTDHGQFVLFNLYAPALSSAERMEERFAYKLDLFKVLFMRMEALRAQGRRVVLVGDFNIAPAAVDSCDPGTGADLGAWTNRKDRALLNSHLHPKGAYCDIFRVYHPDRTEAYTCWNQASGARVNNYGTRIDLILVADACCPDSRTSQRAFWECWTASDIQPERQGSDHAPVWAELDASIVLPSAAAPPALASRFLFNATKQSTLASWLKVKKNGPNKGRLFYVCARPDGPKPHGRCDHFQWVGDRKVRDKQSESVM</sequence>
<feature type="site" description="Transition state stabilizer" evidence="10">
    <location>
        <position position="197"/>
    </location>
</feature>